<feature type="chain" id="PRO_5032703393" evidence="1">
    <location>
        <begin position="20"/>
        <end position="210"/>
    </location>
</feature>
<dbReference type="RefSeq" id="WP_039748544.1">
    <property type="nucleotide sequence ID" value="NZ_JTCM02000002.1"/>
</dbReference>
<name>A0A846H472_9CYAN</name>
<evidence type="ECO:0000256" key="1">
    <source>
        <dbReference type="SAM" id="SignalP"/>
    </source>
</evidence>
<organism evidence="2 3">
    <name type="scientific">Hassallia byssoidea VB512170</name>
    <dbReference type="NCBI Taxonomy" id="1304833"/>
    <lineage>
        <taxon>Bacteria</taxon>
        <taxon>Bacillati</taxon>
        <taxon>Cyanobacteriota</taxon>
        <taxon>Cyanophyceae</taxon>
        <taxon>Nostocales</taxon>
        <taxon>Tolypothrichaceae</taxon>
        <taxon>Hassallia</taxon>
    </lineage>
</organism>
<evidence type="ECO:0000313" key="3">
    <source>
        <dbReference type="Proteomes" id="UP000031549"/>
    </source>
</evidence>
<feature type="signal peptide" evidence="1">
    <location>
        <begin position="1"/>
        <end position="19"/>
    </location>
</feature>
<evidence type="ECO:0000313" key="2">
    <source>
        <dbReference type="EMBL" id="NEU71389.1"/>
    </source>
</evidence>
<dbReference type="AlphaFoldDB" id="A0A846H472"/>
<proteinExistence type="predicted"/>
<reference evidence="2 3" key="1">
    <citation type="journal article" date="2015" name="Genome Announc.">
        <title>Draft Genome Sequence of Cyanobacterium Hassallia byssoidea Strain VB512170, Isolated from Monuments in India.</title>
        <authorList>
            <person name="Singh D."/>
            <person name="Chandrababunaidu M.M."/>
            <person name="Panda A."/>
            <person name="Sen D."/>
            <person name="Bhattacharyya S."/>
            <person name="Adhikary S.P."/>
            <person name="Tripathy S."/>
        </authorList>
    </citation>
    <scope>NUCLEOTIDE SEQUENCE [LARGE SCALE GENOMIC DNA]</scope>
    <source>
        <strain evidence="2 3">VB512170</strain>
    </source>
</reference>
<keyword evidence="1" id="KW-0732">Signal</keyword>
<dbReference type="EMBL" id="JTCM02000002">
    <property type="protein sequence ID" value="NEU71389.1"/>
    <property type="molecule type" value="Genomic_DNA"/>
</dbReference>
<gene>
    <name evidence="2" type="ORF">PI95_002025</name>
</gene>
<protein>
    <submittedName>
        <fullName evidence="2">Uncharacterized protein</fullName>
    </submittedName>
</protein>
<keyword evidence="3" id="KW-1185">Reference proteome</keyword>
<dbReference type="Proteomes" id="UP000031549">
    <property type="component" value="Unassembled WGS sequence"/>
</dbReference>
<sequence length="210" mass="23285">MNIFVRFFGAAAFAIYAVAAVSDVAFSQEAPTASPKRITQKICSSDAVENLLPPLSQPSNSPISYLAQQGFIQNSDGSWVCYANDPKKEGRYYTLLKVQQIDGKLVASSFLEQGSLIEGQENRSLDFFMTLVDNYTNTTRNNRESIRKYLETFISLVRSGKIQASRRGYLFDQPSRSFVMYHPLNAGELKGTGITININSPSNLGSSQVR</sequence>
<accession>A0A846H472</accession>
<comment type="caution">
    <text evidence="2">The sequence shown here is derived from an EMBL/GenBank/DDBJ whole genome shotgun (WGS) entry which is preliminary data.</text>
</comment>